<dbReference type="Proteomes" id="UP000178486">
    <property type="component" value="Unassembled WGS sequence"/>
</dbReference>
<keyword evidence="1" id="KW-0812">Transmembrane</keyword>
<reference evidence="2 3" key="1">
    <citation type="journal article" date="2016" name="Nat. Commun.">
        <title>Thousands of microbial genomes shed light on interconnected biogeochemical processes in an aquifer system.</title>
        <authorList>
            <person name="Anantharaman K."/>
            <person name="Brown C.T."/>
            <person name="Hug L.A."/>
            <person name="Sharon I."/>
            <person name="Castelle C.J."/>
            <person name="Probst A.J."/>
            <person name="Thomas B.C."/>
            <person name="Singh A."/>
            <person name="Wilkins M.J."/>
            <person name="Karaoz U."/>
            <person name="Brodie E.L."/>
            <person name="Williams K.H."/>
            <person name="Hubbard S.S."/>
            <person name="Banfield J.F."/>
        </authorList>
    </citation>
    <scope>NUCLEOTIDE SEQUENCE [LARGE SCALE GENOMIC DNA]</scope>
</reference>
<evidence type="ECO:0000313" key="3">
    <source>
        <dbReference type="Proteomes" id="UP000178486"/>
    </source>
</evidence>
<feature type="transmembrane region" description="Helical" evidence="1">
    <location>
        <begin position="15"/>
        <end position="36"/>
    </location>
</feature>
<protein>
    <submittedName>
        <fullName evidence="2">Uncharacterized protein</fullName>
    </submittedName>
</protein>
<evidence type="ECO:0000313" key="2">
    <source>
        <dbReference type="EMBL" id="OGK55667.1"/>
    </source>
</evidence>
<accession>A0A1F7JJ69</accession>
<organism evidence="2 3">
    <name type="scientific">Candidatus Roizmanbacteria bacterium RIFCSPLOWO2_01_FULL_45_11</name>
    <dbReference type="NCBI Taxonomy" id="1802070"/>
    <lineage>
        <taxon>Bacteria</taxon>
        <taxon>Candidatus Roizmaniibacteriota</taxon>
    </lineage>
</organism>
<keyword evidence="1" id="KW-0472">Membrane</keyword>
<gene>
    <name evidence="2" type="ORF">A3B56_02495</name>
</gene>
<name>A0A1F7JJ69_9BACT</name>
<sequence>MTNLTDVTWMIRKGLVYGSIGSVVMAILGIGVWMAVQRTTIVPPVPTPTPGLAFGSLPPVDFLNSKKRPSSYELLLIEGKPPEATSSAKVYFVPKKAPTLFSRKNAIDLASSLGFTGEPTITNTTMYKYTDQSSGSMLTIDTPYKYFTYSKGSVEPAGYKATNPDTAKALLDTAYGYFSGNGVWNEDLKESRITFVVWTGSGFVPDIAQKRTSFVRVGYLNPSAEGSPIVTDDPQLTNVYVTLATNLDDKREILEAKYQYFAPDINVSSTYPAISGQQAWDELVKGNGYIASSINEGPKAVIRRIYLAYFQPDRYQAYLQPVWVFEGDSGFIAYVPAIDPQYVTR</sequence>
<keyword evidence="1" id="KW-1133">Transmembrane helix</keyword>
<dbReference type="EMBL" id="MGAU01000003">
    <property type="protein sequence ID" value="OGK55667.1"/>
    <property type="molecule type" value="Genomic_DNA"/>
</dbReference>
<proteinExistence type="predicted"/>
<evidence type="ECO:0000256" key="1">
    <source>
        <dbReference type="SAM" id="Phobius"/>
    </source>
</evidence>
<dbReference type="AlphaFoldDB" id="A0A1F7JJ69"/>
<comment type="caution">
    <text evidence="2">The sequence shown here is derived from an EMBL/GenBank/DDBJ whole genome shotgun (WGS) entry which is preliminary data.</text>
</comment>